<name>A0A1X7TDG9_AMPQE</name>
<dbReference type="PANTHER" id="PTHR15954:SF4">
    <property type="entry name" value="VACUOLAR PROTEIN SORTING-ASSOCIATED PROTEIN 51 HOMOLOG"/>
    <property type="match status" value="1"/>
</dbReference>
<sequence length="277" mass="31406">EFTESSRETVTSYPPSLILILAGVMHQLERSHISYLVSYADEKFSPFEKGKNPPTPIDSIVTEAKTTAELLINHYVRMQGQVLAQMIRKSVETRDWLNTIEPRNVRSVMRRMVEEVTVIDKQVGLLFEEGFRKSDGSETSRTFTYSVTKGGNGGYPYSSSHSGLGDSSLLSNIQKLFFEKIEVFGNVEFTKLSIVTGVIKIALKALVECVRLRTFGKYGLQQMQVDAHYLQIYLWRYVSDEQLVRVLLDEVISSTIGRCRDPVLMEQSVVELICENS</sequence>
<dbReference type="InterPro" id="IPR014812">
    <property type="entry name" value="Vps51"/>
</dbReference>
<accession>A0A1X7TDG9</accession>
<proteinExistence type="inferred from homology"/>
<dbReference type="OrthoDB" id="203678at2759"/>
<comment type="function">
    <text evidence="3">Acts as component of the GARP complex that is involved in retrograde transport from early and late endosomes to the trans-Golgi network (TGN).</text>
</comment>
<protein>
    <recommendedName>
        <fullName evidence="2 3">Vacuolar protein sorting-associated protein 51 homolog</fullName>
    </recommendedName>
</protein>
<dbReference type="GO" id="GO:0016020">
    <property type="term" value="C:membrane"/>
    <property type="evidence" value="ECO:0007669"/>
    <property type="project" value="TreeGrafter"/>
</dbReference>
<comment type="similarity">
    <text evidence="1 3">Belongs to the VPS51 family.</text>
</comment>
<evidence type="ECO:0000256" key="1">
    <source>
        <dbReference type="ARBA" id="ARBA00006080"/>
    </source>
</evidence>
<dbReference type="PANTHER" id="PTHR15954">
    <property type="entry name" value="VACUOLAR PROTEIN SORTING-ASSOCIATED PROTEIN 51 HOMOLOG"/>
    <property type="match status" value="1"/>
</dbReference>
<keyword evidence="3" id="KW-0445">Lipid transport</keyword>
<keyword evidence="3" id="KW-0653">Protein transport</keyword>
<dbReference type="GO" id="GO:0007041">
    <property type="term" value="P:lysosomal transport"/>
    <property type="evidence" value="ECO:0007669"/>
    <property type="project" value="TreeGrafter"/>
</dbReference>
<dbReference type="InParanoid" id="A0A1X7TDG9"/>
<dbReference type="GO" id="GO:0005829">
    <property type="term" value="C:cytosol"/>
    <property type="evidence" value="ECO:0007669"/>
    <property type="project" value="GOC"/>
</dbReference>
<dbReference type="GO" id="GO:0007030">
    <property type="term" value="P:Golgi organization"/>
    <property type="evidence" value="ECO:0007669"/>
    <property type="project" value="UniProtKB-UniRule"/>
</dbReference>
<dbReference type="GO" id="GO:0000938">
    <property type="term" value="C:GARP complex"/>
    <property type="evidence" value="ECO:0007669"/>
    <property type="project" value="UniProtKB-UniRule"/>
</dbReference>
<dbReference type="GO" id="GO:0015031">
    <property type="term" value="P:protein transport"/>
    <property type="evidence" value="ECO:0007669"/>
    <property type="project" value="UniProtKB-UniRule"/>
</dbReference>
<dbReference type="GO" id="GO:0032456">
    <property type="term" value="P:endocytic recycling"/>
    <property type="evidence" value="ECO:0007669"/>
    <property type="project" value="TreeGrafter"/>
</dbReference>
<dbReference type="STRING" id="400682.A0A1X7TDG9"/>
<reference evidence="4" key="1">
    <citation type="submission" date="2017-05" db="UniProtKB">
        <authorList>
            <consortium name="EnsemblMetazoa"/>
        </authorList>
    </citation>
    <scope>IDENTIFICATION</scope>
</reference>
<organism evidence="4">
    <name type="scientific">Amphimedon queenslandica</name>
    <name type="common">Sponge</name>
    <dbReference type="NCBI Taxonomy" id="400682"/>
    <lineage>
        <taxon>Eukaryota</taxon>
        <taxon>Metazoa</taxon>
        <taxon>Porifera</taxon>
        <taxon>Demospongiae</taxon>
        <taxon>Heteroscleromorpha</taxon>
        <taxon>Haplosclerida</taxon>
        <taxon>Niphatidae</taxon>
        <taxon>Amphimedon</taxon>
    </lineage>
</organism>
<dbReference type="EnsemblMetazoa" id="Aqu2.1.12621_001">
    <property type="protein sequence ID" value="Aqu2.1.12621_001"/>
    <property type="gene ID" value="Aqu2.1.12621"/>
</dbReference>
<comment type="subunit">
    <text evidence="3">Component of the Golgi-associated retrograde protein (GARP) complex.</text>
</comment>
<dbReference type="GO" id="GO:0042147">
    <property type="term" value="P:retrograde transport, endosome to Golgi"/>
    <property type="evidence" value="ECO:0007669"/>
    <property type="project" value="UniProtKB-UniRule"/>
</dbReference>
<evidence type="ECO:0000256" key="2">
    <source>
        <dbReference type="ARBA" id="ARBA00016122"/>
    </source>
</evidence>
<comment type="subcellular location">
    <subcellularLocation>
        <location evidence="3">Golgi apparatus</location>
        <location evidence="3">trans-Golgi network</location>
    </subcellularLocation>
</comment>
<evidence type="ECO:0000256" key="3">
    <source>
        <dbReference type="RuleBase" id="RU368010"/>
    </source>
</evidence>
<dbReference type="GO" id="GO:0048193">
    <property type="term" value="P:Golgi vesicle transport"/>
    <property type="evidence" value="ECO:0007669"/>
    <property type="project" value="TreeGrafter"/>
</dbReference>
<dbReference type="AlphaFoldDB" id="A0A1X7TDG9"/>
<keyword evidence="3" id="KW-0813">Transport</keyword>
<evidence type="ECO:0000313" key="4">
    <source>
        <dbReference type="EnsemblMetazoa" id="Aqu2.1.12621_001"/>
    </source>
</evidence>
<dbReference type="GO" id="GO:0006869">
    <property type="term" value="P:lipid transport"/>
    <property type="evidence" value="ECO:0007669"/>
    <property type="project" value="UniProtKB-UniRule"/>
</dbReference>
<dbReference type="GO" id="GO:1990745">
    <property type="term" value="C:EARP complex"/>
    <property type="evidence" value="ECO:0007669"/>
    <property type="project" value="TreeGrafter"/>
</dbReference>
<keyword evidence="3" id="KW-0333">Golgi apparatus</keyword>